<proteinExistence type="inferred from homology"/>
<dbReference type="GO" id="GO:0010038">
    <property type="term" value="P:response to metal ion"/>
    <property type="evidence" value="ECO:0007669"/>
    <property type="project" value="InterPro"/>
</dbReference>
<organism evidence="2 3">
    <name type="scientific">Bremerella alba</name>
    <dbReference type="NCBI Taxonomy" id="980252"/>
    <lineage>
        <taxon>Bacteria</taxon>
        <taxon>Pseudomonadati</taxon>
        <taxon>Planctomycetota</taxon>
        <taxon>Planctomycetia</taxon>
        <taxon>Pirellulales</taxon>
        <taxon>Pirellulaceae</taxon>
        <taxon>Bremerella</taxon>
    </lineage>
</organism>
<dbReference type="Proteomes" id="UP000551616">
    <property type="component" value="Unassembled WGS sequence"/>
</dbReference>
<evidence type="ECO:0000313" key="2">
    <source>
        <dbReference type="EMBL" id="MBA2117153.1"/>
    </source>
</evidence>
<sequence>MSQAIVVQTTTDSSANAEKLAETIVQNAQGACVQIVGPIKSVYKWQETIQKEEEFLVSIKTTRPFFSSLAELIRQHHKYEVPEIIALPIIDGSSEYLEWVANQVHN</sequence>
<dbReference type="AlphaFoldDB" id="A0A7V8V916"/>
<comment type="similarity">
    <text evidence="1">Belongs to the CutA family.</text>
</comment>
<reference evidence="2 3" key="1">
    <citation type="submission" date="2020-05" db="EMBL/GenBank/DDBJ databases">
        <title>Bremerella alba sp. nov., a novel planctomycete isolated from the surface of the macroalga Fucus spiralis.</title>
        <authorList>
            <person name="Godinho O."/>
            <person name="Botelho R."/>
            <person name="Albuquerque L."/>
            <person name="Wiegand S."/>
            <person name="Da Costa M.S."/>
            <person name="Lobo-Da-Cunha A."/>
            <person name="Jogler C."/>
            <person name="Lage O.M."/>
        </authorList>
    </citation>
    <scope>NUCLEOTIDE SEQUENCE [LARGE SCALE GENOMIC DNA]</scope>
    <source>
        <strain evidence="2 3">FF15</strain>
    </source>
</reference>
<dbReference type="InterPro" id="IPR004323">
    <property type="entry name" value="Ion_tolerance_CutA"/>
</dbReference>
<evidence type="ECO:0000313" key="3">
    <source>
        <dbReference type="Proteomes" id="UP000551616"/>
    </source>
</evidence>
<protein>
    <submittedName>
        <fullName evidence="2">Divalent-cation tolerance protein CutA</fullName>
    </submittedName>
</protein>
<dbReference type="GO" id="GO:0005507">
    <property type="term" value="F:copper ion binding"/>
    <property type="evidence" value="ECO:0007669"/>
    <property type="project" value="TreeGrafter"/>
</dbReference>
<dbReference type="PANTHER" id="PTHR23419">
    <property type="entry name" value="DIVALENT CATION TOLERANCE CUTA-RELATED"/>
    <property type="match status" value="1"/>
</dbReference>
<accession>A0A7V8V916</accession>
<keyword evidence="3" id="KW-1185">Reference proteome</keyword>
<comment type="caution">
    <text evidence="2">The sequence shown here is derived from an EMBL/GenBank/DDBJ whole genome shotgun (WGS) entry which is preliminary data.</text>
</comment>
<dbReference type="InterPro" id="IPR015867">
    <property type="entry name" value="N-reg_PII/ATP_PRibTrfase_C"/>
</dbReference>
<dbReference type="EMBL" id="JABRWO010000013">
    <property type="protein sequence ID" value="MBA2117153.1"/>
    <property type="molecule type" value="Genomic_DNA"/>
</dbReference>
<dbReference type="PANTHER" id="PTHR23419:SF8">
    <property type="entry name" value="FI09726P"/>
    <property type="match status" value="1"/>
</dbReference>
<dbReference type="InterPro" id="IPR011322">
    <property type="entry name" value="N-reg_PII-like_a/b"/>
</dbReference>
<dbReference type="Gene3D" id="3.30.70.120">
    <property type="match status" value="1"/>
</dbReference>
<dbReference type="Pfam" id="PF03091">
    <property type="entry name" value="CutA1"/>
    <property type="match status" value="1"/>
</dbReference>
<evidence type="ECO:0000256" key="1">
    <source>
        <dbReference type="ARBA" id="ARBA00010169"/>
    </source>
</evidence>
<name>A0A7V8V916_9BACT</name>
<dbReference type="SUPFAM" id="SSF54913">
    <property type="entry name" value="GlnB-like"/>
    <property type="match status" value="1"/>
</dbReference>
<gene>
    <name evidence="2" type="primary">cutA</name>
    <name evidence="2" type="ORF">HOV93_43490</name>
</gene>
<dbReference type="RefSeq" id="WP_207398537.1">
    <property type="nucleotide sequence ID" value="NZ_JABRWO010000013.1"/>
</dbReference>